<feature type="domain" description="DUF222" evidence="2">
    <location>
        <begin position="174"/>
        <end position="542"/>
    </location>
</feature>
<dbReference type="KEGG" id="mdx:BTO20_10100"/>
<dbReference type="AlphaFoldDB" id="A0A1Y0C121"/>
<feature type="compositionally biased region" description="Low complexity" evidence="1">
    <location>
        <begin position="384"/>
        <end position="412"/>
    </location>
</feature>
<evidence type="ECO:0000259" key="2">
    <source>
        <dbReference type="Pfam" id="PF02720"/>
    </source>
</evidence>
<dbReference type="Proteomes" id="UP000195331">
    <property type="component" value="Chromosome"/>
</dbReference>
<reference evidence="3 4" key="1">
    <citation type="submission" date="2017-04" db="EMBL/GenBank/DDBJ databases">
        <title>Whole Genome Sequence of 1,4-Dioxane Degrading Bacterium Mycobacterium dioxanotrophicus PH-06.</title>
        <authorList>
            <person name="He Y."/>
        </authorList>
    </citation>
    <scope>NUCLEOTIDE SEQUENCE [LARGE SCALE GENOMIC DNA]</scope>
    <source>
        <strain evidence="3 4">PH-06</strain>
    </source>
</reference>
<evidence type="ECO:0000313" key="3">
    <source>
        <dbReference type="EMBL" id="ART68890.1"/>
    </source>
</evidence>
<protein>
    <recommendedName>
        <fullName evidence="2">DUF222 domain-containing protein</fullName>
    </recommendedName>
</protein>
<dbReference type="CDD" id="cd00085">
    <property type="entry name" value="HNHc"/>
    <property type="match status" value="1"/>
</dbReference>
<gene>
    <name evidence="3" type="ORF">BTO20_10100</name>
</gene>
<dbReference type="InterPro" id="IPR003870">
    <property type="entry name" value="DUF222"/>
</dbReference>
<evidence type="ECO:0000256" key="1">
    <source>
        <dbReference type="SAM" id="MobiDB-lite"/>
    </source>
</evidence>
<sequence length="637" mass="68307">MAGRQTRTNMRTGSGSWTKRFPGTSTCGISGLICPIVTETTDACYEQIRGNREPISTMADTYAPGLGRDIDIVGPDASGPDALRPNQTGLPKLSQSTAPAQAWLKNSGHCGHISLNTANSVSARMYVRTMAVGVAEARDAVQRALTGHQASTAALADVDFTTFDTAELLAIQSEREQRARTHALIDHRIQAALMAQATPHEIGGKSWIDVLATRMRISRKEASRRVAAATELAPRYTVGGEVLEPALPASAMALLDGTISADHIAIISDTVKKVASYVNATELAEVEVDLVAAATRETPETLKAGAEKLLFLLNQDGDSPDLAAHRRGLRLGRQDADGYVHVEGWLDPETAAYVATINSVWAQPGINNPDDPHPIHNPTPNPLDTPNTDDTAADTAAPEPAAPDAADSVAADHPPEADASQQEREQAQAEAAARDTRTQPQRNHDALKAALRELLMSKRLGRHGGLPVTVVVSTTLSELESAAGIAVTGSGIRMPMKDLIRLASHSFHYLTIYKHHTAEPLYMARTKRLATKAQRLLLYDRDRGCTRPGCTAAADHCQVHHAKTDWQHGGQTDAPDLGLSCGPDNRLVGLGWTTSVDPDTGRILWYPPPLMNTGQDTVNHHFRPEELLAPPDAADDG</sequence>
<name>A0A1Y0C121_9MYCO</name>
<proteinExistence type="predicted"/>
<accession>A0A1Y0C121</accession>
<organism evidence="3 4">
    <name type="scientific">Mycobacterium dioxanotrophicus</name>
    <dbReference type="NCBI Taxonomy" id="482462"/>
    <lineage>
        <taxon>Bacteria</taxon>
        <taxon>Bacillati</taxon>
        <taxon>Actinomycetota</taxon>
        <taxon>Actinomycetes</taxon>
        <taxon>Mycobacteriales</taxon>
        <taxon>Mycobacteriaceae</taxon>
        <taxon>Mycobacterium</taxon>
    </lineage>
</organism>
<dbReference type="InterPro" id="IPR003615">
    <property type="entry name" value="HNH_nuc"/>
</dbReference>
<dbReference type="EMBL" id="CP020809">
    <property type="protein sequence ID" value="ART68890.1"/>
    <property type="molecule type" value="Genomic_DNA"/>
</dbReference>
<feature type="compositionally biased region" description="Basic and acidic residues" evidence="1">
    <location>
        <begin position="413"/>
        <end position="443"/>
    </location>
</feature>
<keyword evidence="4" id="KW-1185">Reference proteome</keyword>
<feature type="compositionally biased region" description="Polar residues" evidence="1">
    <location>
        <begin position="85"/>
        <end position="97"/>
    </location>
</feature>
<feature type="region of interest" description="Disordered" evidence="1">
    <location>
        <begin position="364"/>
        <end position="443"/>
    </location>
</feature>
<feature type="region of interest" description="Disordered" evidence="1">
    <location>
        <begin position="74"/>
        <end position="97"/>
    </location>
</feature>
<evidence type="ECO:0000313" key="4">
    <source>
        <dbReference type="Proteomes" id="UP000195331"/>
    </source>
</evidence>
<dbReference type="Pfam" id="PF02720">
    <property type="entry name" value="DUF222"/>
    <property type="match status" value="1"/>
</dbReference>